<dbReference type="KEGG" id="lamb:KBB96_06480"/>
<protein>
    <submittedName>
        <fullName evidence="5">Sulfatase</fullName>
    </submittedName>
</protein>
<dbReference type="PANTHER" id="PTHR42693:SF53">
    <property type="entry name" value="ENDO-4-O-SULFATASE"/>
    <property type="match status" value="1"/>
</dbReference>
<feature type="transmembrane region" description="Helical" evidence="3">
    <location>
        <begin position="20"/>
        <end position="43"/>
    </location>
</feature>
<keyword evidence="6" id="KW-1185">Reference proteome</keyword>
<dbReference type="InterPro" id="IPR050738">
    <property type="entry name" value="Sulfatase"/>
</dbReference>
<sequence>MSRISDPAFPRSAAAPRKLLWPTVLGTVLFLALQYASAIWRLAHSSKEMDNKFSALARTHYLKFLIGQNIEVLLAYLLLGIAAVTLVLPVISTWSKRLKKPRRITAVLTAFFCVAVIHGYFMLRLTKTRPYFLNDAEFGAWYYRVLDWPASVQPAFSFILFKLLPLLFVGWVAWWYIRRSSRTARLIGVVVIAVTATPFVIAALPAKAAAPVAKSHDRPWNVLIIASDSLRGDKLGCDGYRPARSDGPAADGVSPHIDALAAKSIRFSRCYTPIASTMESSVTFMASQFPHTHGIRQMYPNQETVRKMEATVTPMATVMAKEGYDTAAIGDWCAGYYQVVPLGFNDISVSNFDSFKIYMSQAVVMAHFVIPLYFDNSLGYHLFPQIGSFAQFVTPDVVTDRVEKKLDQQAATGRPFFWHVFYSCNHLPYRSAEPYNRMFSDPAYRGENSHGVAFDINKFIGGTDLESKWKALPPAEVTQIRSLYDGCTRQFDHCVERILASLKRNGLDDHTIVVITADHGDDLYEPGVTLGHGLTFNGGGQANHIPMIVHVPGVKPKVIPETIRTVDVMPTLADLTGAEKPASWEGRSVAGWIKGAETPETIPFFGETGFPFIQFTVPGIERPKLPTMDELTTIDENYNYQFVLKDEYLDRLVAAKQRCLITKSWKLVCTPTSQGTRHYALYRLATGDSGGIDRAGEHPEILAAMRAALDRWMDQHQQSTIHEIFPQGEPE</sequence>
<feature type="transmembrane region" description="Helical" evidence="3">
    <location>
        <begin position="104"/>
        <end position="123"/>
    </location>
</feature>
<evidence type="ECO:0000313" key="5">
    <source>
        <dbReference type="EMBL" id="QUE52535.1"/>
    </source>
</evidence>
<keyword evidence="3" id="KW-0472">Membrane</keyword>
<keyword evidence="2" id="KW-0378">Hydrolase</keyword>
<gene>
    <name evidence="5" type="ORF">KBB96_06480</name>
</gene>
<dbReference type="Gene3D" id="3.30.1120.10">
    <property type="match status" value="1"/>
</dbReference>
<evidence type="ECO:0000313" key="6">
    <source>
        <dbReference type="Proteomes" id="UP000676169"/>
    </source>
</evidence>
<evidence type="ECO:0000256" key="2">
    <source>
        <dbReference type="ARBA" id="ARBA00022801"/>
    </source>
</evidence>
<dbReference type="SUPFAM" id="SSF53649">
    <property type="entry name" value="Alkaline phosphatase-like"/>
    <property type="match status" value="1"/>
</dbReference>
<feature type="domain" description="Sulfatase N-terminal" evidence="4">
    <location>
        <begin position="221"/>
        <end position="578"/>
    </location>
</feature>
<evidence type="ECO:0000256" key="1">
    <source>
        <dbReference type="ARBA" id="ARBA00008779"/>
    </source>
</evidence>
<keyword evidence="3" id="KW-1133">Transmembrane helix</keyword>
<dbReference type="InterPro" id="IPR000917">
    <property type="entry name" value="Sulfatase_N"/>
</dbReference>
<comment type="similarity">
    <text evidence="1">Belongs to the sulfatase family.</text>
</comment>
<keyword evidence="3" id="KW-0812">Transmembrane</keyword>
<dbReference type="GO" id="GO:0004065">
    <property type="term" value="F:arylsulfatase activity"/>
    <property type="evidence" value="ECO:0007669"/>
    <property type="project" value="TreeGrafter"/>
</dbReference>
<feature type="transmembrane region" description="Helical" evidence="3">
    <location>
        <begin position="155"/>
        <end position="177"/>
    </location>
</feature>
<dbReference type="InterPro" id="IPR017850">
    <property type="entry name" value="Alkaline_phosphatase_core_sf"/>
</dbReference>
<dbReference type="CDD" id="cd16148">
    <property type="entry name" value="sulfatase_like"/>
    <property type="match status" value="1"/>
</dbReference>
<dbReference type="Gene3D" id="3.40.720.10">
    <property type="entry name" value="Alkaline Phosphatase, subunit A"/>
    <property type="match status" value="1"/>
</dbReference>
<dbReference type="PANTHER" id="PTHR42693">
    <property type="entry name" value="ARYLSULFATASE FAMILY MEMBER"/>
    <property type="match status" value="1"/>
</dbReference>
<dbReference type="RefSeq" id="WP_211633712.1">
    <property type="nucleotide sequence ID" value="NZ_CP073100.1"/>
</dbReference>
<proteinExistence type="inferred from homology"/>
<evidence type="ECO:0000256" key="3">
    <source>
        <dbReference type="SAM" id="Phobius"/>
    </source>
</evidence>
<feature type="transmembrane region" description="Helical" evidence="3">
    <location>
        <begin position="184"/>
        <end position="204"/>
    </location>
</feature>
<dbReference type="AlphaFoldDB" id="A0A975J1Y0"/>
<dbReference type="Pfam" id="PF00884">
    <property type="entry name" value="Sulfatase"/>
    <property type="match status" value="1"/>
</dbReference>
<dbReference type="EMBL" id="CP073100">
    <property type="protein sequence ID" value="QUE52535.1"/>
    <property type="molecule type" value="Genomic_DNA"/>
</dbReference>
<evidence type="ECO:0000259" key="4">
    <source>
        <dbReference type="Pfam" id="PF00884"/>
    </source>
</evidence>
<feature type="transmembrane region" description="Helical" evidence="3">
    <location>
        <begin position="73"/>
        <end position="92"/>
    </location>
</feature>
<dbReference type="Proteomes" id="UP000676169">
    <property type="component" value="Chromosome"/>
</dbReference>
<reference evidence="5" key="1">
    <citation type="submission" date="2021-04" db="EMBL/GenBank/DDBJ databases">
        <title>Luteolibacter sp. 32A isolated from the skin of an Anderson's salamander (Ambystoma andersonii).</title>
        <authorList>
            <person name="Spergser J."/>
            <person name="Busse H.-J."/>
        </authorList>
    </citation>
    <scope>NUCLEOTIDE SEQUENCE</scope>
    <source>
        <strain evidence="5">32A</strain>
    </source>
</reference>
<organism evidence="5 6">
    <name type="scientific">Luteolibacter ambystomatis</name>
    <dbReference type="NCBI Taxonomy" id="2824561"/>
    <lineage>
        <taxon>Bacteria</taxon>
        <taxon>Pseudomonadati</taxon>
        <taxon>Verrucomicrobiota</taxon>
        <taxon>Verrucomicrobiia</taxon>
        <taxon>Verrucomicrobiales</taxon>
        <taxon>Verrucomicrobiaceae</taxon>
        <taxon>Luteolibacter</taxon>
    </lineage>
</organism>
<accession>A0A975J1Y0</accession>
<name>A0A975J1Y0_9BACT</name>